<dbReference type="HOGENOM" id="CLU_044596_0_0_1"/>
<dbReference type="EMBL" id="JH971430">
    <property type="protein sequence ID" value="EKM74693.1"/>
    <property type="molecule type" value="Genomic_DNA"/>
</dbReference>
<dbReference type="Proteomes" id="UP000008493">
    <property type="component" value="Unassembled WGS sequence"/>
</dbReference>
<dbReference type="OrthoDB" id="3365698at2759"/>
<evidence type="ECO:0000313" key="2">
    <source>
        <dbReference type="Proteomes" id="UP000008493"/>
    </source>
</evidence>
<dbReference type="OMA" id="CFPINIC"/>
<keyword evidence="2" id="KW-1185">Reference proteome</keyword>
<dbReference type="InterPro" id="IPR032675">
    <property type="entry name" value="LRR_dom_sf"/>
</dbReference>
<dbReference type="RefSeq" id="XP_007334651.1">
    <property type="nucleotide sequence ID" value="XM_007334589.1"/>
</dbReference>
<dbReference type="Gene3D" id="3.80.10.10">
    <property type="entry name" value="Ribonuclease Inhibitor"/>
    <property type="match status" value="1"/>
</dbReference>
<proteinExistence type="predicted"/>
<dbReference type="GeneID" id="18827809"/>
<gene>
    <name evidence="1" type="ORF">AGABI1DRAFT_132948</name>
</gene>
<name>K5WV94_AGABU</name>
<accession>K5WV94</accession>
<dbReference type="Gene3D" id="1.20.1280.50">
    <property type="match status" value="1"/>
</dbReference>
<protein>
    <submittedName>
        <fullName evidence="1">Uncharacterized protein</fullName>
    </submittedName>
</protein>
<organism evidence="1 2">
    <name type="scientific">Agaricus bisporus var. burnettii (strain JB137-S8 / ATCC MYA-4627 / FGSC 10392)</name>
    <name type="common">White button mushroom</name>
    <dbReference type="NCBI Taxonomy" id="597362"/>
    <lineage>
        <taxon>Eukaryota</taxon>
        <taxon>Fungi</taxon>
        <taxon>Dikarya</taxon>
        <taxon>Basidiomycota</taxon>
        <taxon>Agaricomycotina</taxon>
        <taxon>Agaricomycetes</taxon>
        <taxon>Agaricomycetidae</taxon>
        <taxon>Agaricales</taxon>
        <taxon>Agaricineae</taxon>
        <taxon>Agaricaceae</taxon>
        <taxon>Agaricus</taxon>
    </lineage>
</organism>
<dbReference type="SUPFAM" id="SSF52047">
    <property type="entry name" value="RNI-like"/>
    <property type="match status" value="1"/>
</dbReference>
<dbReference type="KEGG" id="abp:AGABI1DRAFT132948"/>
<dbReference type="AlphaFoldDB" id="K5WV94"/>
<reference evidence="2" key="1">
    <citation type="journal article" date="2012" name="Proc. Natl. Acad. Sci. U.S.A.">
        <title>Genome sequence of the button mushroom Agaricus bisporus reveals mechanisms governing adaptation to a humic-rich ecological niche.</title>
        <authorList>
            <person name="Morin E."/>
            <person name="Kohler A."/>
            <person name="Baker A.R."/>
            <person name="Foulongne-Oriol M."/>
            <person name="Lombard V."/>
            <person name="Nagy L.G."/>
            <person name="Ohm R.A."/>
            <person name="Patyshakuliyeva A."/>
            <person name="Brun A."/>
            <person name="Aerts A.L."/>
            <person name="Bailey A.M."/>
            <person name="Billette C."/>
            <person name="Coutinho P.M."/>
            <person name="Deakin G."/>
            <person name="Doddapaneni H."/>
            <person name="Floudas D."/>
            <person name="Grimwood J."/>
            <person name="Hilden K."/>
            <person name="Kuees U."/>
            <person name="LaButti K.M."/>
            <person name="Lapidus A."/>
            <person name="Lindquist E.A."/>
            <person name="Lucas S.M."/>
            <person name="Murat C."/>
            <person name="Riley R.W."/>
            <person name="Salamov A.A."/>
            <person name="Schmutz J."/>
            <person name="Subramanian V."/>
            <person name="Woesten H.A.B."/>
            <person name="Xu J."/>
            <person name="Eastwood D.C."/>
            <person name="Foster G.D."/>
            <person name="Sonnenberg A.S."/>
            <person name="Cullen D."/>
            <person name="de Vries R.P."/>
            <person name="Lundell T."/>
            <person name="Hibbett D.S."/>
            <person name="Henrissat B."/>
            <person name="Burton K.S."/>
            <person name="Kerrigan R.W."/>
            <person name="Challen M.P."/>
            <person name="Grigoriev I.V."/>
            <person name="Martin F."/>
        </authorList>
    </citation>
    <scope>NUCLEOTIDE SEQUENCE [LARGE SCALE GENOMIC DNA]</scope>
    <source>
        <strain evidence="2">JB137-S8 / ATCC MYA-4627 / FGSC 10392</strain>
    </source>
</reference>
<evidence type="ECO:0000313" key="1">
    <source>
        <dbReference type="EMBL" id="EKM74693.1"/>
    </source>
</evidence>
<sequence>MTNNPATSWCPYCLQTKPTVTSATLSPRDSVEDVLDAEIEHTEKLILRLLRERTRLYRKRNEIRSPIFSLPPEILTMIFKFACQPLDFLEAYDWNPLRARVASPDIIRVLTEVSACWHNIVLSTPSLWTSFVADDRDMNTMNTVISRSGNLPVAVSLDFPFPVGSVSHRSHTTIMAPVLQEIASRVRMLYVRNAQTTWLKEYIPSFVNLEHLRLDQLDESYEEDSLVIGSACTRLFLTFFPCRISLHWSKLEILHLDCFPINICLGMLEKCTQLIEFRLRTPFEQIVDEIEDDSSLPIAPFVLPHLKLFEWMTGGDYHLECAMLENIRMPALRTLVWGEENIDVEPSDSNSIFSEHLPSTLSVLQLQGIMVDSNISIFPYFSKLSSIESLNFKGCTGVFMDGVLSTLGSETCWVGNQEVPIFPNLKSIHIDQLDAGIDQANILQTFRRTCSQPASESLLGSPLRLEFAKLTVDWTPEFKEELIRMIEKGYQVDLWEDSKPVDWLPR</sequence>
<dbReference type="InParanoid" id="K5WV94"/>